<name>A0A8X6UBM3_NEPPI</name>
<organism evidence="1 2">
    <name type="scientific">Nephila pilipes</name>
    <name type="common">Giant wood spider</name>
    <name type="synonym">Nephila maculata</name>
    <dbReference type="NCBI Taxonomy" id="299642"/>
    <lineage>
        <taxon>Eukaryota</taxon>
        <taxon>Metazoa</taxon>
        <taxon>Ecdysozoa</taxon>
        <taxon>Arthropoda</taxon>
        <taxon>Chelicerata</taxon>
        <taxon>Arachnida</taxon>
        <taxon>Araneae</taxon>
        <taxon>Araneomorphae</taxon>
        <taxon>Entelegynae</taxon>
        <taxon>Araneoidea</taxon>
        <taxon>Nephilidae</taxon>
        <taxon>Nephila</taxon>
    </lineage>
</organism>
<dbReference type="Proteomes" id="UP000887013">
    <property type="component" value="Unassembled WGS sequence"/>
</dbReference>
<keyword evidence="2" id="KW-1185">Reference proteome</keyword>
<comment type="caution">
    <text evidence="1">The sequence shown here is derived from an EMBL/GenBank/DDBJ whole genome shotgun (WGS) entry which is preliminary data.</text>
</comment>
<reference evidence="1" key="1">
    <citation type="submission" date="2020-08" db="EMBL/GenBank/DDBJ databases">
        <title>Multicomponent nature underlies the extraordinary mechanical properties of spider dragline silk.</title>
        <authorList>
            <person name="Kono N."/>
            <person name="Nakamura H."/>
            <person name="Mori M."/>
            <person name="Yoshida Y."/>
            <person name="Ohtoshi R."/>
            <person name="Malay A.D."/>
            <person name="Moran D.A.P."/>
            <person name="Tomita M."/>
            <person name="Numata K."/>
            <person name="Arakawa K."/>
        </authorList>
    </citation>
    <scope>NUCLEOTIDE SEQUENCE</scope>
</reference>
<dbReference type="AlphaFoldDB" id="A0A8X6UBM3"/>
<gene>
    <name evidence="1" type="ORF">NPIL_274951</name>
</gene>
<evidence type="ECO:0000313" key="2">
    <source>
        <dbReference type="Proteomes" id="UP000887013"/>
    </source>
</evidence>
<evidence type="ECO:0000313" key="1">
    <source>
        <dbReference type="EMBL" id="GFT94249.1"/>
    </source>
</evidence>
<dbReference type="EMBL" id="BMAW01121482">
    <property type="protein sequence ID" value="GFT94249.1"/>
    <property type="molecule type" value="Genomic_DNA"/>
</dbReference>
<sequence length="110" mass="12522">MAAPSIDSTFILSLHPRKREHICLKIELCYPTFLPASSFLGKRDYSKSSCADLLSRHGHQVVKVPVNRIRTGLNLLHVCGSKGWYESVPLSIELSIFRLLFKELLLSRRN</sequence>
<protein>
    <submittedName>
        <fullName evidence="1">Uncharacterized protein</fullName>
    </submittedName>
</protein>
<accession>A0A8X6UBM3</accession>
<proteinExistence type="predicted"/>